<evidence type="ECO:0000259" key="2">
    <source>
        <dbReference type="SMART" id="SM00867"/>
    </source>
</evidence>
<protein>
    <submittedName>
        <fullName evidence="3">YceI family protein</fullName>
    </submittedName>
</protein>
<dbReference type="InterPro" id="IPR007372">
    <property type="entry name" value="Lipid/polyisoprenoid-bd_YceI"/>
</dbReference>
<dbReference type="Proteomes" id="UP001501265">
    <property type="component" value="Unassembled WGS sequence"/>
</dbReference>
<keyword evidence="4" id="KW-1185">Reference proteome</keyword>
<proteinExistence type="inferred from homology"/>
<evidence type="ECO:0000313" key="4">
    <source>
        <dbReference type="Proteomes" id="UP001501265"/>
    </source>
</evidence>
<evidence type="ECO:0000313" key="3">
    <source>
        <dbReference type="EMBL" id="GAA4785310.1"/>
    </source>
</evidence>
<dbReference type="Pfam" id="PF04264">
    <property type="entry name" value="YceI"/>
    <property type="match status" value="1"/>
</dbReference>
<dbReference type="SUPFAM" id="SSF101874">
    <property type="entry name" value="YceI-like"/>
    <property type="match status" value="1"/>
</dbReference>
<comment type="similarity">
    <text evidence="1">Belongs to the UPF0312 family.</text>
</comment>
<dbReference type="EMBL" id="BAABIG010000007">
    <property type="protein sequence ID" value="GAA4785310.1"/>
    <property type="molecule type" value="Genomic_DNA"/>
</dbReference>
<accession>A0ABP9AUX0</accession>
<dbReference type="SMART" id="SM00867">
    <property type="entry name" value="YceI"/>
    <property type="match status" value="1"/>
</dbReference>
<dbReference type="PANTHER" id="PTHR34406">
    <property type="entry name" value="PROTEIN YCEI"/>
    <property type="match status" value="1"/>
</dbReference>
<dbReference type="RefSeq" id="WP_345617250.1">
    <property type="nucleotide sequence ID" value="NZ_BAABIG010000007.1"/>
</dbReference>
<dbReference type="PANTHER" id="PTHR34406:SF1">
    <property type="entry name" value="PROTEIN YCEI"/>
    <property type="match status" value="1"/>
</dbReference>
<organism evidence="3 4">
    <name type="scientific">Streptomyces ziwulingensis</name>
    <dbReference type="NCBI Taxonomy" id="1045501"/>
    <lineage>
        <taxon>Bacteria</taxon>
        <taxon>Bacillati</taxon>
        <taxon>Actinomycetota</taxon>
        <taxon>Actinomycetes</taxon>
        <taxon>Kitasatosporales</taxon>
        <taxon>Streptomycetaceae</taxon>
        <taxon>Streptomyces</taxon>
    </lineage>
</organism>
<feature type="domain" description="Lipid/polyisoprenoid-binding YceI-like" evidence="2">
    <location>
        <begin position="14"/>
        <end position="171"/>
    </location>
</feature>
<reference evidence="4" key="1">
    <citation type="journal article" date="2019" name="Int. J. Syst. Evol. Microbiol.">
        <title>The Global Catalogue of Microorganisms (GCM) 10K type strain sequencing project: providing services to taxonomists for standard genome sequencing and annotation.</title>
        <authorList>
            <consortium name="The Broad Institute Genomics Platform"/>
            <consortium name="The Broad Institute Genome Sequencing Center for Infectious Disease"/>
            <person name="Wu L."/>
            <person name="Ma J."/>
        </authorList>
    </citation>
    <scope>NUCLEOTIDE SEQUENCE [LARGE SCALE GENOMIC DNA]</scope>
    <source>
        <strain evidence="4">JCM 18081</strain>
    </source>
</reference>
<comment type="caution">
    <text evidence="3">The sequence shown here is derived from an EMBL/GenBank/DDBJ whole genome shotgun (WGS) entry which is preliminary data.</text>
</comment>
<evidence type="ECO:0000256" key="1">
    <source>
        <dbReference type="ARBA" id="ARBA00008812"/>
    </source>
</evidence>
<sequence length="172" mass="18397">MAASENQPTPAAGAYEIDPAASTVRFDTRAMFGLLPVRGTFAIRQGRITVAEPAEASSVQVVMEAASFESGIEKRDRHVRSADFLDVARHPEIGFRSLRLDRSGAETVLHGELTVRGVTQPVAVTLGPVVQEGERLTASGTTTIDRYAFGLTGAKGMTGRHLKIALDVVAHR</sequence>
<name>A0ABP9AUX0_9ACTN</name>
<gene>
    <name evidence="3" type="ORF">GCM10023220_06100</name>
</gene>
<dbReference type="InterPro" id="IPR036761">
    <property type="entry name" value="TTHA0802/YceI-like_sf"/>
</dbReference>
<dbReference type="Gene3D" id="2.40.128.110">
    <property type="entry name" value="Lipid/polyisoprenoid-binding, YceI-like"/>
    <property type="match status" value="1"/>
</dbReference>